<feature type="transmembrane region" description="Helical" evidence="1">
    <location>
        <begin position="6"/>
        <end position="25"/>
    </location>
</feature>
<gene>
    <name evidence="2" type="ORF">M72_29731</name>
</gene>
<dbReference type="InterPro" id="IPR011990">
    <property type="entry name" value="TPR-like_helical_dom_sf"/>
</dbReference>
<keyword evidence="1" id="KW-1133">Transmembrane helix</keyword>
<sequence length="592" mass="69584">MISHLAFYMLLILDILYLAYCIYLIKHPSPYVKKKLDEMERRFNEGDILGNKDFFRKKPWYITEKVEIIRYTRLKSMYSSHVGEIAEAYHEAANIPHEWLYEDEIPDFITTKAMLLWNMGDFSAAVKVMEEADLSNTAIGHMLLSFVAEYSGDFDTAYLEMKAAKNCITIQEVDPAYKVQIYHNYGRIELICGNRLEALSYMQMACTEVPKLQPVRMDLVHICFSQFIFNLALDADEKYKVDDYIKKYHDLIKNESIDNLIEFNNCKISYYRQLHDSEATYRGIKDGYDAVMSKIADPEQRALYQVSTFRMLMNGEFVHDWLDADIEKEYKGYENLSPGARLAISKEFMGILHLPDFYCVKNQSPYKQIYNRVTNYYKKGKAQKDIDECLSKLDAHEIVKRCRLLQNQLSVLKHVERECHISKSKEKYLNLHKTWMEAGFRIDATNTLMILADECMSSFNVVIQPAPWMPYFVHQDFLDMLSGGPAPQLMSNGFQLKYSKYIPDYFKVIPQKKDVLEEMLEILMPEVESWKSHPAKYEYSIHIAHYLMGLGRRDEAKKFYLIFKESKISIEQYALWMRQEVEILDAEFEVEV</sequence>
<organism evidence="2 3">
    <name type="scientific">Roseburia faecis</name>
    <dbReference type="NCBI Taxonomy" id="301302"/>
    <lineage>
        <taxon>Bacteria</taxon>
        <taxon>Bacillati</taxon>
        <taxon>Bacillota</taxon>
        <taxon>Clostridia</taxon>
        <taxon>Lachnospirales</taxon>
        <taxon>Lachnospiraceae</taxon>
        <taxon>Roseburia</taxon>
    </lineage>
</organism>
<dbReference type="Proteomes" id="UP000049979">
    <property type="component" value="Unassembled WGS sequence"/>
</dbReference>
<keyword evidence="1" id="KW-0812">Transmembrane</keyword>
<dbReference type="Gene3D" id="1.25.40.10">
    <property type="entry name" value="Tetratricopeptide repeat domain"/>
    <property type="match status" value="1"/>
</dbReference>
<protein>
    <submittedName>
        <fullName evidence="2">Uncharacterized protein</fullName>
    </submittedName>
</protein>
<evidence type="ECO:0000313" key="3">
    <source>
        <dbReference type="Proteomes" id="UP000049979"/>
    </source>
</evidence>
<evidence type="ECO:0000256" key="1">
    <source>
        <dbReference type="SAM" id="Phobius"/>
    </source>
</evidence>
<dbReference type="SUPFAM" id="SSF48452">
    <property type="entry name" value="TPR-like"/>
    <property type="match status" value="1"/>
</dbReference>
<keyword evidence="1" id="KW-0472">Membrane</keyword>
<accession>A0A0M6WQY6</accession>
<dbReference type="Pfam" id="PF13181">
    <property type="entry name" value="TPR_8"/>
    <property type="match status" value="1"/>
</dbReference>
<dbReference type="AlphaFoldDB" id="A0A0M6WQY6"/>
<evidence type="ECO:0000313" key="2">
    <source>
        <dbReference type="EMBL" id="CRL39455.1"/>
    </source>
</evidence>
<name>A0A0M6WQY6_9FIRM</name>
<dbReference type="InterPro" id="IPR019734">
    <property type="entry name" value="TPR_rpt"/>
</dbReference>
<reference evidence="3" key="1">
    <citation type="submission" date="2015-05" db="EMBL/GenBank/DDBJ databases">
        <authorList>
            <consortium name="Pathogen Informatics"/>
        </authorList>
    </citation>
    <scope>NUCLEOTIDE SEQUENCE [LARGE SCALE GENOMIC DNA]</scope>
    <source>
        <strain evidence="3">M72</strain>
    </source>
</reference>
<keyword evidence="3" id="KW-1185">Reference proteome</keyword>
<dbReference type="EMBL" id="CVRR01000024">
    <property type="protein sequence ID" value="CRL39455.1"/>
    <property type="molecule type" value="Genomic_DNA"/>
</dbReference>
<proteinExistence type="predicted"/>